<dbReference type="InterPro" id="IPR018727">
    <property type="entry name" value="DUF2267"/>
</dbReference>
<keyword evidence="2" id="KW-1185">Reference proteome</keyword>
<dbReference type="AlphaFoldDB" id="A0A4T3F0M3"/>
<name>A0A4T3F0M3_9SPHN</name>
<sequence length="145" mass="16108">MSTTGLEVFDKTLHTTHVWLDEINGKIGPDRAVAWKVLSVVLHTLRDRLPLQVAAHLGAQLPLLVRGIYYYQFEPEKLPGDMQQPEEFIHAVQAGLQNTRTVDAKDAIAAVFGVLSNHVSDGQVEKVRHALPKSLRALWPEEIGA</sequence>
<dbReference type="Proteomes" id="UP000309389">
    <property type="component" value="Unassembled WGS sequence"/>
</dbReference>
<organism evidence="1 2">
    <name type="scientific">Alteraurantiacibacter aquimixticola</name>
    <dbReference type="NCBI Taxonomy" id="2489173"/>
    <lineage>
        <taxon>Bacteria</taxon>
        <taxon>Pseudomonadati</taxon>
        <taxon>Pseudomonadota</taxon>
        <taxon>Alphaproteobacteria</taxon>
        <taxon>Sphingomonadales</taxon>
        <taxon>Erythrobacteraceae</taxon>
        <taxon>Alteraurantiacibacter</taxon>
    </lineage>
</organism>
<evidence type="ECO:0000313" key="1">
    <source>
        <dbReference type="EMBL" id="TIX50589.1"/>
    </source>
</evidence>
<evidence type="ECO:0000313" key="2">
    <source>
        <dbReference type="Proteomes" id="UP000309389"/>
    </source>
</evidence>
<dbReference type="InterPro" id="IPR038282">
    <property type="entry name" value="DUF2267_sf"/>
</dbReference>
<reference evidence="1 2" key="1">
    <citation type="submission" date="2019-04" db="EMBL/GenBank/DDBJ databases">
        <title>Altererythrobacter aquimixticola sp. nov., isolated from sediment of junction between the ocean and a freshwater spring.</title>
        <authorList>
            <person name="Yoon J.-H."/>
        </authorList>
    </citation>
    <scope>NUCLEOTIDE SEQUENCE [LARGE SCALE GENOMIC DNA]</scope>
    <source>
        <strain evidence="1 2">SSKS-13</strain>
    </source>
</reference>
<dbReference type="Pfam" id="PF10025">
    <property type="entry name" value="DUF2267"/>
    <property type="match status" value="1"/>
</dbReference>
<proteinExistence type="predicted"/>
<protein>
    <submittedName>
        <fullName evidence="1">DUF2267 domain-containing protein</fullName>
    </submittedName>
</protein>
<dbReference type="EMBL" id="SSHH01000002">
    <property type="protein sequence ID" value="TIX50589.1"/>
    <property type="molecule type" value="Genomic_DNA"/>
</dbReference>
<gene>
    <name evidence="1" type="ORF">E5222_10020</name>
</gene>
<accession>A0A4T3F0M3</accession>
<dbReference type="RefSeq" id="WP_136693609.1">
    <property type="nucleotide sequence ID" value="NZ_SSHH01000002.1"/>
</dbReference>
<dbReference type="Gene3D" id="1.10.490.110">
    <property type="entry name" value="Uncharacterized conserved protein DUF2267"/>
    <property type="match status" value="1"/>
</dbReference>
<dbReference type="OrthoDB" id="20942at2"/>
<comment type="caution">
    <text evidence="1">The sequence shown here is derived from an EMBL/GenBank/DDBJ whole genome shotgun (WGS) entry which is preliminary data.</text>
</comment>